<sequence>MSKKQESTKAPIQRDNTAPDDSEDNPHDNSNVKYILVLGPRGSGKTKFINTAPYRSARARRDEGKGYEPCTKLFYTCQKFSMHGQEFAFIDSPGFDSKVMCDEEIFLKAMGHLGSRSGEPMKLTGVVYVHPQEANLGSRALWRNLGMLMGLIGEANGGHVSALIRPRSEKMDDGRAISSTIVGTASPFSIVYRRSQLKTPISRIWTFQSWTQSTLSKVLQPYTTLTPIQLRIQFKDSSREQLVLQLRKFLPSQYAKNCSCPDEFYHCPGPTPDNLEKGADVPTTNQNKEELGANIEPGLKEQQLSSINEPKKKEPTEQDDVEQLKEQLKRTQSDYASLHSHLQVQDNTVESEITKALTDVNHIIEAIGNSVSEYVNETQPEPNLLGALGDHSQLKEFFKGFAHAEGSSLIHSPTGACMAPQDFFDYAVRATLCHQLCEKLFKPFHPSLNEEGNSIIEIYNQIAYHDAQPVAGRWRRDAFKAIERSLSSKTKQTSSSIHQNLVESLDTLLKICSRSPAELQLSPEQKTEITKLGNKAEELNQLVKGTVVYLGDYQPTMYMCGDAFQASHMSELQTGPKPKKDHPPAILATVTLGLVKKCAVGGGRSPEETVVCTAAVVSERVCTFL</sequence>
<organism evidence="2 3">
    <name type="scientific">Thanatephorus cucumeris (strain AG1-IB / isolate 7/3/14)</name>
    <name type="common">Lettuce bottom rot fungus</name>
    <name type="synonym">Rhizoctonia solani</name>
    <dbReference type="NCBI Taxonomy" id="1108050"/>
    <lineage>
        <taxon>Eukaryota</taxon>
        <taxon>Fungi</taxon>
        <taxon>Dikarya</taxon>
        <taxon>Basidiomycota</taxon>
        <taxon>Agaricomycotina</taxon>
        <taxon>Agaricomycetes</taxon>
        <taxon>Cantharellales</taxon>
        <taxon>Ceratobasidiaceae</taxon>
        <taxon>Rhizoctonia</taxon>
        <taxon>Rhizoctonia solani AG-1</taxon>
    </lineage>
</organism>
<dbReference type="InterPro" id="IPR027417">
    <property type="entry name" value="P-loop_NTPase"/>
</dbReference>
<gene>
    <name evidence="2" type="ORF">RSOLAG1IB_11613</name>
</gene>
<feature type="region of interest" description="Disordered" evidence="1">
    <location>
        <begin position="1"/>
        <end position="31"/>
    </location>
</feature>
<name>A0A0B7F9K4_THACB</name>
<keyword evidence="3" id="KW-1185">Reference proteome</keyword>
<dbReference type="Proteomes" id="UP000059188">
    <property type="component" value="Unassembled WGS sequence"/>
</dbReference>
<proteinExistence type="predicted"/>
<evidence type="ECO:0008006" key="4">
    <source>
        <dbReference type="Google" id="ProtNLM"/>
    </source>
</evidence>
<dbReference type="EMBL" id="LN679255">
    <property type="protein sequence ID" value="CEL54215.1"/>
    <property type="molecule type" value="Genomic_DNA"/>
</dbReference>
<evidence type="ECO:0000313" key="3">
    <source>
        <dbReference type="Proteomes" id="UP000059188"/>
    </source>
</evidence>
<accession>A0A0B7F9K4</accession>
<dbReference type="AlphaFoldDB" id="A0A0B7F9K4"/>
<evidence type="ECO:0000313" key="2">
    <source>
        <dbReference type="EMBL" id="CEL54215.1"/>
    </source>
</evidence>
<dbReference type="STRING" id="1108050.A0A0B7F9K4"/>
<feature type="compositionally biased region" description="Basic and acidic residues" evidence="1">
    <location>
        <begin position="309"/>
        <end position="332"/>
    </location>
</feature>
<evidence type="ECO:0000256" key="1">
    <source>
        <dbReference type="SAM" id="MobiDB-lite"/>
    </source>
</evidence>
<dbReference type="SUPFAM" id="SSF52540">
    <property type="entry name" value="P-loop containing nucleoside triphosphate hydrolases"/>
    <property type="match status" value="1"/>
</dbReference>
<dbReference type="Gene3D" id="3.40.50.300">
    <property type="entry name" value="P-loop containing nucleotide triphosphate hydrolases"/>
    <property type="match status" value="1"/>
</dbReference>
<protein>
    <recommendedName>
        <fullName evidence="4">G domain-containing protein</fullName>
    </recommendedName>
</protein>
<reference evidence="2 3" key="1">
    <citation type="submission" date="2014-11" db="EMBL/GenBank/DDBJ databases">
        <authorList>
            <person name="Wibberg Daniel"/>
        </authorList>
    </citation>
    <scope>NUCLEOTIDE SEQUENCE [LARGE SCALE GENOMIC DNA]</scope>
    <source>
        <strain evidence="2">Rhizoctonia solani AG1-IB 7/3/14</strain>
    </source>
</reference>
<feature type="region of interest" description="Disordered" evidence="1">
    <location>
        <begin position="291"/>
        <end position="332"/>
    </location>
</feature>